<organism evidence="7 8">
    <name type="scientific">Aquilegia coerulea</name>
    <name type="common">Rocky mountain columbine</name>
    <dbReference type="NCBI Taxonomy" id="218851"/>
    <lineage>
        <taxon>Eukaryota</taxon>
        <taxon>Viridiplantae</taxon>
        <taxon>Streptophyta</taxon>
        <taxon>Embryophyta</taxon>
        <taxon>Tracheophyta</taxon>
        <taxon>Spermatophyta</taxon>
        <taxon>Magnoliopsida</taxon>
        <taxon>Ranunculales</taxon>
        <taxon>Ranunculaceae</taxon>
        <taxon>Thalictroideae</taxon>
        <taxon>Aquilegia</taxon>
    </lineage>
</organism>
<gene>
    <name evidence="7" type="ORF">AQUCO_10200028v1</name>
</gene>
<evidence type="ECO:0000313" key="8">
    <source>
        <dbReference type="Proteomes" id="UP000230069"/>
    </source>
</evidence>
<dbReference type="InterPro" id="IPR026992">
    <property type="entry name" value="DIOX_N"/>
</dbReference>
<dbReference type="Pfam" id="PF03171">
    <property type="entry name" value="2OG-FeII_Oxy"/>
    <property type="match status" value="1"/>
</dbReference>
<keyword evidence="8" id="KW-1185">Reference proteome</keyword>
<dbReference type="FunFam" id="2.60.120.330:FF:000005">
    <property type="entry name" value="1-aminocyclopropane-1-carboxylate oxidase homolog 1"/>
    <property type="match status" value="1"/>
</dbReference>
<name>A0A2G5C3V0_AQUCA</name>
<evidence type="ECO:0000256" key="1">
    <source>
        <dbReference type="ARBA" id="ARBA00008056"/>
    </source>
</evidence>
<dbReference type="PANTHER" id="PTHR10209:SF859">
    <property type="entry name" value="OS03G0690500 PROTEIN"/>
    <property type="match status" value="1"/>
</dbReference>
<evidence type="ECO:0000256" key="4">
    <source>
        <dbReference type="ARBA" id="ARBA00023004"/>
    </source>
</evidence>
<dbReference type="AlphaFoldDB" id="A0A2G5C3V0"/>
<accession>A0A2G5C3V0</accession>
<dbReference type="Pfam" id="PF14226">
    <property type="entry name" value="DIOX_N"/>
    <property type="match status" value="1"/>
</dbReference>
<keyword evidence="3 5" id="KW-0560">Oxidoreductase</keyword>
<protein>
    <recommendedName>
        <fullName evidence="6">Fe2OG dioxygenase domain-containing protein</fullName>
    </recommendedName>
</protein>
<dbReference type="PROSITE" id="PS51471">
    <property type="entry name" value="FE2OG_OXY"/>
    <property type="match status" value="1"/>
</dbReference>
<evidence type="ECO:0000256" key="2">
    <source>
        <dbReference type="ARBA" id="ARBA00022723"/>
    </source>
</evidence>
<evidence type="ECO:0000259" key="6">
    <source>
        <dbReference type="PROSITE" id="PS51471"/>
    </source>
</evidence>
<keyword evidence="4 5" id="KW-0408">Iron</keyword>
<evidence type="ECO:0000256" key="3">
    <source>
        <dbReference type="ARBA" id="ARBA00023002"/>
    </source>
</evidence>
<dbReference type="PANTHER" id="PTHR10209">
    <property type="entry name" value="OXIDOREDUCTASE, 2OG-FE II OXYGENASE FAMILY PROTEIN"/>
    <property type="match status" value="1"/>
</dbReference>
<dbReference type="STRING" id="218851.A0A2G5C3V0"/>
<keyword evidence="2 5" id="KW-0479">Metal-binding</keyword>
<evidence type="ECO:0000256" key="5">
    <source>
        <dbReference type="RuleBase" id="RU003682"/>
    </source>
</evidence>
<reference evidence="7 8" key="1">
    <citation type="submission" date="2017-09" db="EMBL/GenBank/DDBJ databases">
        <title>WGS assembly of Aquilegia coerulea Goldsmith.</title>
        <authorList>
            <person name="Hodges S."/>
            <person name="Kramer E."/>
            <person name="Nordborg M."/>
            <person name="Tomkins J."/>
            <person name="Borevitz J."/>
            <person name="Derieg N."/>
            <person name="Yan J."/>
            <person name="Mihaltcheva S."/>
            <person name="Hayes R.D."/>
            <person name="Rokhsar D."/>
        </authorList>
    </citation>
    <scope>NUCLEOTIDE SEQUENCE [LARGE SCALE GENOMIC DNA]</scope>
    <source>
        <strain evidence="8">cv. Goldsmith</strain>
    </source>
</reference>
<proteinExistence type="inferred from homology"/>
<dbReference type="InterPro" id="IPR044861">
    <property type="entry name" value="IPNS-like_FE2OG_OXY"/>
</dbReference>
<dbReference type="Gene3D" id="2.60.120.330">
    <property type="entry name" value="B-lactam Antibiotic, Isopenicillin N Synthase, Chain"/>
    <property type="match status" value="1"/>
</dbReference>
<evidence type="ECO:0000313" key="7">
    <source>
        <dbReference type="EMBL" id="PIA25974.1"/>
    </source>
</evidence>
<dbReference type="OrthoDB" id="288590at2759"/>
<dbReference type="GO" id="GO:0046872">
    <property type="term" value="F:metal ion binding"/>
    <property type="evidence" value="ECO:0007669"/>
    <property type="project" value="UniProtKB-KW"/>
</dbReference>
<sequence>MASEEEVPTMNTSDYDRQKELKLFDVTKAGVKGLVDQGVTKIPRIFITPSDGLVTRPFSDDVHLGTPVIDLNGIDIDVNRRNLVVEKIRNASEAWGFFQLLNHGIPLSVMDDMIEAVRGFNEQPNEVKAQYYTREMNKKVVFNSNFDLYEAPATNWRDTFHAVMAPDYLDPEELPVTCRKIFPEYSKLVKELGTRLLELISEGLGLNPNHLKDMDCAEGLSIAGHYYPACPEPELTLGAGKHSDNVFITVLLQDQIGGLQFLHENQWVNVLPIHGSLVINIGDFLQLLMLMQLVSNDKLKSCEHRVISNKEGPRMSVAVFFSTLLKESTRKYGPIKELLSEENPPIYKEFTIRDYITNYNAKGLDVNASLTNFKF</sequence>
<feature type="domain" description="Fe2OG dioxygenase" evidence="6">
    <location>
        <begin position="216"/>
        <end position="324"/>
    </location>
</feature>
<dbReference type="SUPFAM" id="SSF51197">
    <property type="entry name" value="Clavaminate synthase-like"/>
    <property type="match status" value="1"/>
</dbReference>
<dbReference type="GO" id="GO:0051213">
    <property type="term" value="F:dioxygenase activity"/>
    <property type="evidence" value="ECO:0007669"/>
    <property type="project" value="UniProtKB-ARBA"/>
</dbReference>
<dbReference type="Proteomes" id="UP000230069">
    <property type="component" value="Unassembled WGS sequence"/>
</dbReference>
<comment type="similarity">
    <text evidence="1 5">Belongs to the iron/ascorbate-dependent oxidoreductase family.</text>
</comment>
<dbReference type="InterPro" id="IPR005123">
    <property type="entry name" value="Oxoglu/Fe-dep_dioxygenase_dom"/>
</dbReference>
<dbReference type="InParanoid" id="A0A2G5C3V0"/>
<dbReference type="InterPro" id="IPR027443">
    <property type="entry name" value="IPNS-like_sf"/>
</dbReference>
<dbReference type="EMBL" id="KZ305118">
    <property type="protein sequence ID" value="PIA25974.1"/>
    <property type="molecule type" value="Genomic_DNA"/>
</dbReference>